<evidence type="ECO:0000256" key="9">
    <source>
        <dbReference type="ARBA" id="ARBA00023136"/>
    </source>
</evidence>
<evidence type="ECO:0000256" key="1">
    <source>
        <dbReference type="ARBA" id="ARBA00000900"/>
    </source>
</evidence>
<proteinExistence type="predicted"/>
<comment type="pathway">
    <text evidence="3">Protein modification; protein ubiquitination.</text>
</comment>
<feature type="transmembrane region" description="Helical" evidence="10">
    <location>
        <begin position="340"/>
        <end position="360"/>
    </location>
</feature>
<evidence type="ECO:0000313" key="13">
    <source>
        <dbReference type="EMBL" id="PRQ31324.1"/>
    </source>
</evidence>
<feature type="transmembrane region" description="Helical" evidence="10">
    <location>
        <begin position="430"/>
        <end position="448"/>
    </location>
</feature>
<dbReference type="Pfam" id="PF25333">
    <property type="entry name" value="DUF2921_N"/>
    <property type="match status" value="1"/>
</dbReference>
<comment type="caution">
    <text evidence="13">The sequence shown here is derived from an EMBL/GenBank/DDBJ whole genome shotgun (WGS) entry which is preliminary data.</text>
</comment>
<organism evidence="13 14">
    <name type="scientific">Rosa chinensis</name>
    <name type="common">China rose</name>
    <dbReference type="NCBI Taxonomy" id="74649"/>
    <lineage>
        <taxon>Eukaryota</taxon>
        <taxon>Viridiplantae</taxon>
        <taxon>Streptophyta</taxon>
        <taxon>Embryophyta</taxon>
        <taxon>Tracheophyta</taxon>
        <taxon>Spermatophyta</taxon>
        <taxon>Magnoliopsida</taxon>
        <taxon>eudicotyledons</taxon>
        <taxon>Gunneridae</taxon>
        <taxon>Pentapetalae</taxon>
        <taxon>rosids</taxon>
        <taxon>fabids</taxon>
        <taxon>Rosales</taxon>
        <taxon>Rosaceae</taxon>
        <taxon>Rosoideae</taxon>
        <taxon>Rosoideae incertae sedis</taxon>
        <taxon>Rosa</taxon>
    </lineage>
</organism>
<gene>
    <name evidence="13" type="ORF">RchiOBHm_Chr5g0034211</name>
</gene>
<keyword evidence="14" id="KW-1185">Reference proteome</keyword>
<dbReference type="InterPro" id="IPR057425">
    <property type="entry name" value="DUF2921_N"/>
</dbReference>
<feature type="domain" description="SWEET-like" evidence="11">
    <location>
        <begin position="299"/>
        <end position="493"/>
    </location>
</feature>
<evidence type="ECO:0000256" key="6">
    <source>
        <dbReference type="ARBA" id="ARBA00022692"/>
    </source>
</evidence>
<keyword evidence="6 10" id="KW-0812">Transmembrane</keyword>
<evidence type="ECO:0000256" key="3">
    <source>
        <dbReference type="ARBA" id="ARBA00004906"/>
    </source>
</evidence>
<keyword evidence="7" id="KW-0833">Ubl conjugation pathway</keyword>
<dbReference type="AlphaFoldDB" id="A0A2P6QAY1"/>
<evidence type="ECO:0000256" key="10">
    <source>
        <dbReference type="SAM" id="Phobius"/>
    </source>
</evidence>
<dbReference type="InterPro" id="IPR021319">
    <property type="entry name" value="DUF2921"/>
</dbReference>
<evidence type="ECO:0000256" key="2">
    <source>
        <dbReference type="ARBA" id="ARBA00004127"/>
    </source>
</evidence>
<evidence type="ECO:0000256" key="7">
    <source>
        <dbReference type="ARBA" id="ARBA00022786"/>
    </source>
</evidence>
<accession>A0A2P6QAY1</accession>
<keyword evidence="5" id="KW-0808">Transferase</keyword>
<evidence type="ECO:0000259" key="11">
    <source>
        <dbReference type="Pfam" id="PF11145"/>
    </source>
</evidence>
<feature type="transmembrane region" description="Helical" evidence="10">
    <location>
        <begin position="460"/>
        <end position="482"/>
    </location>
</feature>
<reference evidence="13 14" key="1">
    <citation type="journal article" date="2018" name="Nat. Genet.">
        <title>The Rosa genome provides new insights in the design of modern roses.</title>
        <authorList>
            <person name="Bendahmane M."/>
        </authorList>
    </citation>
    <scope>NUCLEOTIDE SEQUENCE [LARGE SCALE GENOMIC DNA]</scope>
    <source>
        <strain evidence="14">cv. Old Blush</strain>
    </source>
</reference>
<dbReference type="GO" id="GO:0061630">
    <property type="term" value="F:ubiquitin protein ligase activity"/>
    <property type="evidence" value="ECO:0007669"/>
    <property type="project" value="UniProtKB-EC"/>
</dbReference>
<comment type="subcellular location">
    <subcellularLocation>
        <location evidence="2">Endomembrane system</location>
        <topology evidence="2">Multi-pass membrane protein</topology>
    </subcellularLocation>
</comment>
<sequence length="493" mass="55607">MEKFCPELSGVIPVHEYDLKYSSHCLSAKNCTTSVSSSECLPSVIALRDIECLEDKRRLRVLLQFADMRNIWYHMPCNPSTTLVGEGSWVAEKNQLYVVACPFLDAGADSFNSSHVGDCSTRLSLTFPVIWTIRDTRSTAGHIWSNKTVKVLGYSENITFESFQTYVGRGGFYLKGQKYEYTQIEKVTKLCPREKSTAANDYKTNIYPNPFSYDMRFDLFARKSKTEVKWGSSSPLAVGNRLYEPASYSIGDADSTADKHSSSYNISYYIFINLGRYSEPLQFERVDLSAADQYTAEVDQSNGRVEVEITLALISTTLACVFVALQLLHVKKHPDMLPSISILMLLILTLGYMIPVMYYFEATFVHNTNLRNAFLGSGGRLQMYKVIARVITVITLVAFLLQFHLLRHVWSERFANGTFKELWNVEKKALSVYAIGVLAVMALLVNSSHQQYLILGSSSYGAYAGLVLDGFLFPQILLNVVCKSKEKSLSIWF</sequence>
<dbReference type="STRING" id="74649.A0A2P6QAY1"/>
<feature type="domain" description="DUF2921" evidence="12">
    <location>
        <begin position="21"/>
        <end position="158"/>
    </location>
</feature>
<dbReference type="GO" id="GO:0012505">
    <property type="term" value="C:endomembrane system"/>
    <property type="evidence" value="ECO:0007669"/>
    <property type="project" value="UniProtKB-SubCell"/>
</dbReference>
<evidence type="ECO:0000256" key="4">
    <source>
        <dbReference type="ARBA" id="ARBA00012483"/>
    </source>
</evidence>
<dbReference type="Gramene" id="PRQ31324">
    <property type="protein sequence ID" value="PRQ31324"/>
    <property type="gene ID" value="RchiOBHm_Chr5g0034211"/>
</dbReference>
<dbReference type="PANTHER" id="PTHR33389">
    <property type="entry name" value="FAMILY PROTEIN, PUTATIVE (DUF2921)-RELATED"/>
    <property type="match status" value="1"/>
</dbReference>
<protein>
    <recommendedName>
        <fullName evidence="4">RING-type E3 ubiquitin transferase</fullName>
        <ecNumber evidence="4">2.3.2.27</ecNumber>
    </recommendedName>
</protein>
<dbReference type="Pfam" id="PF11145">
    <property type="entry name" value="DUF2921"/>
    <property type="match status" value="1"/>
</dbReference>
<dbReference type="Proteomes" id="UP000238479">
    <property type="component" value="Chromosome 5"/>
</dbReference>
<evidence type="ECO:0000256" key="8">
    <source>
        <dbReference type="ARBA" id="ARBA00022989"/>
    </source>
</evidence>
<evidence type="ECO:0000313" key="14">
    <source>
        <dbReference type="Proteomes" id="UP000238479"/>
    </source>
</evidence>
<keyword evidence="8 10" id="KW-1133">Transmembrane helix</keyword>
<dbReference type="EC" id="2.3.2.27" evidence="4"/>
<dbReference type="PANTHER" id="PTHR33389:SF18">
    <property type="entry name" value="OS01G0677900 PROTEIN"/>
    <property type="match status" value="1"/>
</dbReference>
<keyword evidence="9 10" id="KW-0472">Membrane</keyword>
<feature type="transmembrane region" description="Helical" evidence="10">
    <location>
        <begin position="309"/>
        <end position="328"/>
    </location>
</feature>
<comment type="catalytic activity">
    <reaction evidence="1">
        <text>S-ubiquitinyl-[E2 ubiquitin-conjugating enzyme]-L-cysteine + [acceptor protein]-L-lysine = [E2 ubiquitin-conjugating enzyme]-L-cysteine + N(6)-ubiquitinyl-[acceptor protein]-L-lysine.</text>
        <dbReference type="EC" id="2.3.2.27"/>
    </reaction>
</comment>
<evidence type="ECO:0000259" key="12">
    <source>
        <dbReference type="Pfam" id="PF25333"/>
    </source>
</evidence>
<name>A0A2P6QAY1_ROSCH</name>
<dbReference type="EMBL" id="PDCK01000043">
    <property type="protein sequence ID" value="PRQ31324.1"/>
    <property type="molecule type" value="Genomic_DNA"/>
</dbReference>
<evidence type="ECO:0000256" key="5">
    <source>
        <dbReference type="ARBA" id="ARBA00022679"/>
    </source>
</evidence>
<feature type="transmembrane region" description="Helical" evidence="10">
    <location>
        <begin position="386"/>
        <end position="410"/>
    </location>
</feature>